<dbReference type="PANTHER" id="PTHR47788:SF1">
    <property type="entry name" value="A-ADDING TRNA NUCLEOTIDYLTRANSFERASE"/>
    <property type="match status" value="1"/>
</dbReference>
<dbReference type="InterPro" id="IPR000644">
    <property type="entry name" value="CBS_dom"/>
</dbReference>
<feature type="domain" description="CBS" evidence="13">
    <location>
        <begin position="375"/>
        <end position="431"/>
    </location>
</feature>
<keyword evidence="10 12" id="KW-0694">RNA-binding</keyword>
<feature type="domain" description="CBS" evidence="13">
    <location>
        <begin position="311"/>
        <end position="369"/>
    </location>
</feature>
<dbReference type="HOGENOM" id="CLU_015961_5_0_7"/>
<reference evidence="15" key="2">
    <citation type="submission" date="2011-03" db="EMBL/GenBank/DDBJ databases">
        <title>The complete genome of Hippea maritima DSM 10411.</title>
        <authorList>
            <consortium name="US DOE Joint Genome Institute (JGI-PGF)"/>
            <person name="Lucas S."/>
            <person name="Copeland A."/>
            <person name="Lapidus A."/>
            <person name="Bruce D."/>
            <person name="Goodwin L."/>
            <person name="Pitluck S."/>
            <person name="Peters L."/>
            <person name="Kyrpides N."/>
            <person name="Mavromatis K."/>
            <person name="Pagani I."/>
            <person name="Ivanova N."/>
            <person name="Mikhailova N."/>
            <person name="Lu M."/>
            <person name="Detter J.C."/>
            <person name="Tapia R."/>
            <person name="Han C."/>
            <person name="Land M."/>
            <person name="Hauser L."/>
            <person name="Markowitz V."/>
            <person name="Cheng J.-F."/>
            <person name="Hugenholtz P."/>
            <person name="Woyke T."/>
            <person name="Wu D."/>
            <person name="Spring S."/>
            <person name="Schroeder M."/>
            <person name="Brambilla E."/>
            <person name="Klenk H.-P."/>
            <person name="Eisen J.A."/>
        </authorList>
    </citation>
    <scope>NUCLEOTIDE SEQUENCE [LARGE SCALE GENOMIC DNA]</scope>
    <source>
        <strain evidence="15">ATCC 700847 / DSM 10411 / MH2</strain>
    </source>
</reference>
<evidence type="ECO:0000256" key="10">
    <source>
        <dbReference type="ARBA" id="ARBA00022884"/>
    </source>
</evidence>
<keyword evidence="15" id="KW-1185">Reference proteome</keyword>
<dbReference type="GO" id="GO:0046872">
    <property type="term" value="F:metal ion binding"/>
    <property type="evidence" value="ECO:0007669"/>
    <property type="project" value="UniProtKB-KW"/>
</dbReference>
<evidence type="ECO:0000256" key="9">
    <source>
        <dbReference type="ARBA" id="ARBA00022842"/>
    </source>
</evidence>
<reference evidence="14 15" key="1">
    <citation type="journal article" date="2011" name="Stand. Genomic Sci.">
        <title>Complete genome sequence of the thermophilic sulfur-reducer Hippea maritima type strain (MH(2)).</title>
        <authorList>
            <person name="Huntemann M."/>
            <person name="Lu M."/>
            <person name="Nolan M."/>
            <person name="Lapidus A."/>
            <person name="Lucas S."/>
            <person name="Hammon N."/>
            <person name="Deshpande S."/>
            <person name="Cheng J.F."/>
            <person name="Tapia R."/>
            <person name="Han C."/>
            <person name="Goodwin L."/>
            <person name="Pitluck S."/>
            <person name="Liolios K."/>
            <person name="Pagani I."/>
            <person name="Ivanova N."/>
            <person name="Ovchinikova G."/>
            <person name="Pati A."/>
            <person name="Chen A."/>
            <person name="Palaniappan K."/>
            <person name="Land M."/>
            <person name="Hauser L."/>
            <person name="Jeffries C.D."/>
            <person name="Detter J.C."/>
            <person name="Brambilla E.M."/>
            <person name="Rohde M."/>
            <person name="Spring S."/>
            <person name="Goker M."/>
            <person name="Woyke T."/>
            <person name="Bristow J."/>
            <person name="Eisen J.A."/>
            <person name="Markowitz V."/>
            <person name="Hugenholtz P."/>
            <person name="Kyrpides N.C."/>
            <person name="Klenk H.P."/>
            <person name="Mavromatis K."/>
        </authorList>
    </citation>
    <scope>NUCLEOTIDE SEQUENCE [LARGE SCALE GENOMIC DNA]</scope>
    <source>
        <strain evidence="15">ATCC 700847 / DSM 10411 / MH2</strain>
    </source>
</reference>
<keyword evidence="11" id="KW-0129">CBS domain</keyword>
<evidence type="ECO:0000256" key="3">
    <source>
        <dbReference type="ARBA" id="ARBA00022555"/>
    </source>
</evidence>
<dbReference type="Gene3D" id="3.10.310.30">
    <property type="match status" value="1"/>
</dbReference>
<dbReference type="Pfam" id="PF00571">
    <property type="entry name" value="CBS"/>
    <property type="match status" value="2"/>
</dbReference>
<dbReference type="STRING" id="760142.Hipma_0104"/>
<keyword evidence="8" id="KW-0547">Nucleotide-binding</keyword>
<dbReference type="KEGG" id="hmr:Hipma_0104"/>
<dbReference type="InterPro" id="IPR052390">
    <property type="entry name" value="tRNA_nt/polyA_polymerase"/>
</dbReference>
<evidence type="ECO:0000256" key="4">
    <source>
        <dbReference type="ARBA" id="ARBA00022679"/>
    </source>
</evidence>
<organism evidence="14 15">
    <name type="scientific">Hippea maritima (strain ATCC 700847 / DSM 10411 / MH2)</name>
    <dbReference type="NCBI Taxonomy" id="760142"/>
    <lineage>
        <taxon>Bacteria</taxon>
        <taxon>Pseudomonadati</taxon>
        <taxon>Campylobacterota</taxon>
        <taxon>Desulfurellia</taxon>
        <taxon>Desulfurellales</taxon>
        <taxon>Hippeaceae</taxon>
        <taxon>Hippea</taxon>
    </lineage>
</organism>
<dbReference type="Proteomes" id="UP000008139">
    <property type="component" value="Chromosome"/>
</dbReference>
<dbReference type="InterPro" id="IPR043519">
    <property type="entry name" value="NT_sf"/>
</dbReference>
<evidence type="ECO:0000256" key="7">
    <source>
        <dbReference type="ARBA" id="ARBA00022723"/>
    </source>
</evidence>
<dbReference type="GO" id="GO:0008033">
    <property type="term" value="P:tRNA processing"/>
    <property type="evidence" value="ECO:0007669"/>
    <property type="project" value="UniProtKB-KW"/>
</dbReference>
<dbReference type="SUPFAM" id="SSF54631">
    <property type="entry name" value="CBS-domain pair"/>
    <property type="match status" value="1"/>
</dbReference>
<gene>
    <name evidence="14" type="ordered locus">Hipma_0104</name>
</gene>
<dbReference type="SUPFAM" id="SSF64182">
    <property type="entry name" value="DHH phosphoesterases"/>
    <property type="match status" value="1"/>
</dbReference>
<dbReference type="InterPro" id="IPR046342">
    <property type="entry name" value="CBS_dom_sf"/>
</dbReference>
<dbReference type="Gene3D" id="1.10.3090.10">
    <property type="entry name" value="cca-adding enzyme, domain 2"/>
    <property type="match status" value="1"/>
</dbReference>
<dbReference type="PANTHER" id="PTHR47788">
    <property type="entry name" value="POLYA POLYMERASE"/>
    <property type="match status" value="1"/>
</dbReference>
<dbReference type="eggNOG" id="COG0617">
    <property type="taxonomic scope" value="Bacteria"/>
</dbReference>
<dbReference type="Pfam" id="PF02272">
    <property type="entry name" value="DHHA1"/>
    <property type="match status" value="1"/>
</dbReference>
<dbReference type="EMBL" id="CP002606">
    <property type="protein sequence ID" value="AEA33084.1"/>
    <property type="molecule type" value="Genomic_DNA"/>
</dbReference>
<dbReference type="Pfam" id="PF01368">
    <property type="entry name" value="DHH"/>
    <property type="match status" value="1"/>
</dbReference>
<keyword evidence="4 12" id="KW-0808">Transferase</keyword>
<proteinExistence type="inferred from homology"/>
<dbReference type="Gene3D" id="3.90.1640.10">
    <property type="entry name" value="inorganic pyrophosphatase (n-terminal core)"/>
    <property type="match status" value="1"/>
</dbReference>
<protein>
    <submittedName>
        <fullName evidence="14">Polynucleotide adenylyltransferase region</fullName>
    </submittedName>
</protein>
<dbReference type="OrthoDB" id="9805698at2"/>
<dbReference type="InterPro" id="IPR001667">
    <property type="entry name" value="DDH_dom"/>
</dbReference>
<evidence type="ECO:0000259" key="13">
    <source>
        <dbReference type="PROSITE" id="PS51371"/>
    </source>
</evidence>
<dbReference type="GO" id="GO:0000166">
    <property type="term" value="F:nucleotide binding"/>
    <property type="evidence" value="ECO:0007669"/>
    <property type="project" value="UniProtKB-KW"/>
</dbReference>
<evidence type="ECO:0000256" key="8">
    <source>
        <dbReference type="ARBA" id="ARBA00022741"/>
    </source>
</evidence>
<dbReference type="SMART" id="SM00116">
    <property type="entry name" value="CBS"/>
    <property type="match status" value="2"/>
</dbReference>
<keyword evidence="9" id="KW-0460">Magnesium</keyword>
<comment type="similarity">
    <text evidence="2 12">Belongs to the tRNA nucleotidyltransferase/poly(A) polymerase family.</text>
</comment>
<evidence type="ECO:0000256" key="1">
    <source>
        <dbReference type="ARBA" id="ARBA00001946"/>
    </source>
</evidence>
<keyword evidence="7" id="KW-0479">Metal-binding</keyword>
<keyword evidence="6 14" id="KW-0548">Nucleotidyltransferase</keyword>
<dbReference type="eggNOG" id="COG0517">
    <property type="taxonomic scope" value="Bacteria"/>
</dbReference>
<dbReference type="Pfam" id="PF01743">
    <property type="entry name" value="PolyA_pol"/>
    <property type="match status" value="1"/>
</dbReference>
<keyword evidence="3" id="KW-0820">tRNA-binding</keyword>
<sequence>MKAITAHKNPDFDAIASCVAAKKLYPDAVILFPQFHGKGNAQFILQSLIYPFLEEAEHVDLNSIDTLIVVDTHSSKRIEPKYRPLLKKAKIICYDHHEEGDLACEQTHLVKYGANTTQLVEKIIKNGIEIDEEEATLFMLGIYADTGRLTFSSTTPNDIKAAAFLLEKGADLETVKEVLEEALTETDVIILNDLIKNKRIYEIGKKRIGLSFSSLDEYVANVSNLVGKLINIDRLDAAIAVFRMGSRLYIIGRSNDKEIDVSRILKEVGGGGHPQAASATIKDATLIDTTEKLSQLIKEELLGQIKAKDIMSFPPKFVYATDSIEKVNELISKSGMNALVVVCKETGDVMGIITRQVINKAIFHNMHKKTVSLFMNTEIKTVDVEENFNNIKRIVLDEKQRLIPVLERGKLVGVITRTNLLKILSETINREKPLKLQNISSRVKGTLPKNALEYLKEIGELAKSMGYNAYLVGGIIRDIILGWENLDIDIVIEGDGIVFAKEFAKIKQAKVATHERFKTATLVMKDGMRIDIATAREEYYDLPGALPVVEKSSIKLDLYRRDFTINALAMKLHDEFGDLLDFFGGLNDIKNKKIRVLHMLSFVDDPTRMYRAVRFAARLGFDIGQQTDRLIKVAVELGIVNKVEKIRIFNEIVHILNNDNVKSSFEMLKSYRLIRTLDNKLIIDDRILSYIDEAEEIVKSCSIFCKNKKIKRERVFLILLEYLFGKSTSFSKAVGADDQTYEFVKNTSKKIPIANGILSKKNVNDLEIYEALSKIPLEGILALYPLTKEKERLIRYLEDLMHREPIIKGKDLIKLGFKPSKIFGQMINDIFKQQLLGKIKDKIEAIKYIEENYKNANNKDKSSELANRQM</sequence>
<dbReference type="InterPro" id="IPR003156">
    <property type="entry name" value="DHHA1_dom"/>
</dbReference>
<dbReference type="Gene3D" id="3.30.460.10">
    <property type="entry name" value="Beta Polymerase, domain 2"/>
    <property type="match status" value="1"/>
</dbReference>
<name>F2LX26_HIPMA</name>
<evidence type="ECO:0000313" key="14">
    <source>
        <dbReference type="EMBL" id="AEA33084.1"/>
    </source>
</evidence>
<dbReference type="InterPro" id="IPR002646">
    <property type="entry name" value="PolA_pol_head_dom"/>
</dbReference>
<dbReference type="GO" id="GO:0000049">
    <property type="term" value="F:tRNA binding"/>
    <property type="evidence" value="ECO:0007669"/>
    <property type="project" value="UniProtKB-KW"/>
</dbReference>
<dbReference type="Gene3D" id="3.10.580.10">
    <property type="entry name" value="CBS-domain"/>
    <property type="match status" value="1"/>
</dbReference>
<dbReference type="AlphaFoldDB" id="F2LX26"/>
<dbReference type="InterPro" id="IPR038763">
    <property type="entry name" value="DHH_sf"/>
</dbReference>
<dbReference type="SUPFAM" id="SSF81891">
    <property type="entry name" value="Poly A polymerase C-terminal region-like"/>
    <property type="match status" value="1"/>
</dbReference>
<dbReference type="GO" id="GO:0016779">
    <property type="term" value="F:nucleotidyltransferase activity"/>
    <property type="evidence" value="ECO:0007669"/>
    <property type="project" value="UniProtKB-KW"/>
</dbReference>
<evidence type="ECO:0000256" key="12">
    <source>
        <dbReference type="RuleBase" id="RU003953"/>
    </source>
</evidence>
<evidence type="ECO:0000313" key="15">
    <source>
        <dbReference type="Proteomes" id="UP000008139"/>
    </source>
</evidence>
<evidence type="ECO:0000256" key="5">
    <source>
        <dbReference type="ARBA" id="ARBA00022694"/>
    </source>
</evidence>
<dbReference type="SUPFAM" id="SSF81301">
    <property type="entry name" value="Nucleotidyltransferase"/>
    <property type="match status" value="1"/>
</dbReference>
<comment type="cofactor">
    <cofactor evidence="1">
        <name>Mg(2+)</name>
        <dbReference type="ChEBI" id="CHEBI:18420"/>
    </cofactor>
</comment>
<dbReference type="CDD" id="cd05398">
    <property type="entry name" value="NT_ClassII-CCAase"/>
    <property type="match status" value="1"/>
</dbReference>
<evidence type="ECO:0000256" key="6">
    <source>
        <dbReference type="ARBA" id="ARBA00022695"/>
    </source>
</evidence>
<evidence type="ECO:0000256" key="11">
    <source>
        <dbReference type="PROSITE-ProRule" id="PRU00703"/>
    </source>
</evidence>
<evidence type="ECO:0000256" key="2">
    <source>
        <dbReference type="ARBA" id="ARBA00007265"/>
    </source>
</evidence>
<dbReference type="eggNOG" id="COG0618">
    <property type="taxonomic scope" value="Bacteria"/>
</dbReference>
<accession>F2LX26</accession>
<keyword evidence="5" id="KW-0819">tRNA processing</keyword>
<dbReference type="PROSITE" id="PS51371">
    <property type="entry name" value="CBS"/>
    <property type="match status" value="2"/>
</dbReference>
<dbReference type="RefSeq" id="WP_013681129.1">
    <property type="nucleotide sequence ID" value="NC_015318.1"/>
</dbReference>
<dbReference type="InParanoid" id="F2LX26"/>